<dbReference type="PANTHER" id="PTHR20765">
    <property type="entry name" value="SOLUTE CARRIER FAMILY 43 MEMBER 3-RELATED"/>
    <property type="match status" value="1"/>
</dbReference>
<dbReference type="PANTHER" id="PTHR20765:SF1">
    <property type="entry name" value="EQUILIBRATIVE NUCLEOBASE TRANSPORTER 1"/>
    <property type="match status" value="1"/>
</dbReference>
<proteinExistence type="predicted"/>
<protein>
    <submittedName>
        <fullName evidence="1">Solute carrier family 43 member 3</fullName>
    </submittedName>
</protein>
<dbReference type="EMBL" id="JABVXQ010000006">
    <property type="protein sequence ID" value="KAF6106297.1"/>
    <property type="molecule type" value="Genomic_DNA"/>
</dbReference>
<name>A0A834E9L7_9CHIR</name>
<evidence type="ECO:0000313" key="1">
    <source>
        <dbReference type="EMBL" id="KAF6106297.1"/>
    </source>
</evidence>
<accession>A0A834E9L7</accession>
<dbReference type="Proteomes" id="UP000664940">
    <property type="component" value="Unassembled WGS sequence"/>
</dbReference>
<evidence type="ECO:0000313" key="2">
    <source>
        <dbReference type="Proteomes" id="UP000664940"/>
    </source>
</evidence>
<reference evidence="1 2" key="1">
    <citation type="journal article" date="2020" name="Nature">
        <title>Six reference-quality genomes reveal evolution of bat adaptations.</title>
        <authorList>
            <person name="Jebb D."/>
            <person name="Huang Z."/>
            <person name="Pippel M."/>
            <person name="Hughes G.M."/>
            <person name="Lavrichenko K."/>
            <person name="Devanna P."/>
            <person name="Winkler S."/>
            <person name="Jermiin L.S."/>
            <person name="Skirmuntt E.C."/>
            <person name="Katzourakis A."/>
            <person name="Burkitt-Gray L."/>
            <person name="Ray D.A."/>
            <person name="Sullivan K.A.M."/>
            <person name="Roscito J.G."/>
            <person name="Kirilenko B.M."/>
            <person name="Davalos L.M."/>
            <person name="Corthals A.P."/>
            <person name="Power M.L."/>
            <person name="Jones G."/>
            <person name="Ransome R.D."/>
            <person name="Dechmann D.K.N."/>
            <person name="Locatelli A.G."/>
            <person name="Puechmaille S.J."/>
            <person name="Fedrigo O."/>
            <person name="Jarvis E.D."/>
            <person name="Hiller M."/>
            <person name="Vernes S.C."/>
            <person name="Myers E.W."/>
            <person name="Teeling E.C."/>
        </authorList>
    </citation>
    <scope>NUCLEOTIDE SEQUENCE [LARGE SCALE GENOMIC DNA]</scope>
    <source>
        <strain evidence="1">Bat1K_MPI-CBG_1</strain>
    </source>
</reference>
<sequence>MTLSAIVSLLQFPIFTLIKGPLQNNPFYVNVMLVLVTLLTLARPPLPGAPGVLPARSNSWHNRLVQKPSLVSPSNAFACLSWRTDPVSRKTVSTQGTCVKWPVFSLK</sequence>
<dbReference type="InterPro" id="IPR027197">
    <property type="entry name" value="SLC43A3"/>
</dbReference>
<comment type="caution">
    <text evidence="1">The sequence shown here is derived from an EMBL/GenBank/DDBJ whole genome shotgun (WGS) entry which is preliminary data.</text>
</comment>
<dbReference type="AlphaFoldDB" id="A0A834E9L7"/>
<gene>
    <name evidence="1" type="ORF">HJG60_017571</name>
</gene>
<organism evidence="1 2">
    <name type="scientific">Phyllostomus discolor</name>
    <name type="common">pale spear-nosed bat</name>
    <dbReference type="NCBI Taxonomy" id="89673"/>
    <lineage>
        <taxon>Eukaryota</taxon>
        <taxon>Metazoa</taxon>
        <taxon>Chordata</taxon>
        <taxon>Craniata</taxon>
        <taxon>Vertebrata</taxon>
        <taxon>Euteleostomi</taxon>
        <taxon>Mammalia</taxon>
        <taxon>Eutheria</taxon>
        <taxon>Laurasiatheria</taxon>
        <taxon>Chiroptera</taxon>
        <taxon>Yangochiroptera</taxon>
        <taxon>Phyllostomidae</taxon>
        <taxon>Phyllostominae</taxon>
        <taxon>Phyllostomus</taxon>
    </lineage>
</organism>